<dbReference type="Gene3D" id="2.60.40.10">
    <property type="entry name" value="Immunoglobulins"/>
    <property type="match status" value="2"/>
</dbReference>
<dbReference type="Gene3D" id="3.40.50.10390">
    <property type="entry name" value="Gingipain r, domain 1"/>
    <property type="match status" value="1"/>
</dbReference>
<feature type="domain" description="Gingipain" evidence="3">
    <location>
        <begin position="249"/>
        <end position="626"/>
    </location>
</feature>
<name>A0A660SGL2_UNCT6</name>
<dbReference type="InterPro" id="IPR029031">
    <property type="entry name" value="Gingipain_N_sf"/>
</dbReference>
<feature type="domain" description="Gingipain propeptide" evidence="4">
    <location>
        <begin position="44"/>
        <end position="202"/>
    </location>
</feature>
<dbReference type="Pfam" id="PF01364">
    <property type="entry name" value="Peptidase_C25"/>
    <property type="match status" value="1"/>
</dbReference>
<proteinExistence type="predicted"/>
<reference evidence="5 6" key="1">
    <citation type="submission" date="2018-06" db="EMBL/GenBank/DDBJ databases">
        <title>Extensive metabolic versatility and redundancy in microbially diverse, dynamic hydrothermal sediments.</title>
        <authorList>
            <person name="Dombrowski N."/>
            <person name="Teske A."/>
            <person name="Baker B.J."/>
        </authorList>
    </citation>
    <scope>NUCLEOTIDE SEQUENCE [LARGE SCALE GENOMIC DNA]</scope>
    <source>
        <strain evidence="5">B10_G13</strain>
    </source>
</reference>
<dbReference type="Gene3D" id="2.60.40.3800">
    <property type="match status" value="1"/>
</dbReference>
<evidence type="ECO:0000259" key="4">
    <source>
        <dbReference type="Pfam" id="PF08126"/>
    </source>
</evidence>
<organism evidence="5 6">
    <name type="scientific">candidate division TA06 bacterium</name>
    <dbReference type="NCBI Taxonomy" id="2250710"/>
    <lineage>
        <taxon>Bacteria</taxon>
        <taxon>Bacteria division TA06</taxon>
    </lineage>
</organism>
<evidence type="ECO:0000256" key="1">
    <source>
        <dbReference type="ARBA" id="ARBA00022729"/>
    </source>
</evidence>
<feature type="signal peptide" evidence="2">
    <location>
        <begin position="1"/>
        <end position="28"/>
    </location>
</feature>
<accession>A0A660SGL2</accession>
<dbReference type="GO" id="GO:0006508">
    <property type="term" value="P:proteolysis"/>
    <property type="evidence" value="ECO:0007669"/>
    <property type="project" value="InterPro"/>
</dbReference>
<evidence type="ECO:0008006" key="7">
    <source>
        <dbReference type="Google" id="ProtNLM"/>
    </source>
</evidence>
<dbReference type="InterPro" id="IPR038490">
    <property type="entry name" value="Gingipain_propep_sf"/>
</dbReference>
<gene>
    <name evidence="5" type="ORF">DRP43_03880</name>
</gene>
<dbReference type="Pfam" id="PF08126">
    <property type="entry name" value="Propeptide_C25"/>
    <property type="match status" value="1"/>
</dbReference>
<feature type="chain" id="PRO_5025040054" description="Gingipain domain-containing protein" evidence="2">
    <location>
        <begin position="29"/>
        <end position="1176"/>
    </location>
</feature>
<evidence type="ECO:0000256" key="2">
    <source>
        <dbReference type="SAM" id="SignalP"/>
    </source>
</evidence>
<dbReference type="Gene3D" id="3.40.50.1460">
    <property type="match status" value="1"/>
</dbReference>
<evidence type="ECO:0000313" key="6">
    <source>
        <dbReference type="Proteomes" id="UP000271125"/>
    </source>
</evidence>
<dbReference type="EMBL" id="QNBD01000161">
    <property type="protein sequence ID" value="RKX69955.1"/>
    <property type="molecule type" value="Genomic_DNA"/>
</dbReference>
<protein>
    <recommendedName>
        <fullName evidence="7">Gingipain domain-containing protein</fullName>
    </recommendedName>
</protein>
<dbReference type="InterPro" id="IPR013783">
    <property type="entry name" value="Ig-like_fold"/>
</dbReference>
<sequence>MKKKYLPLFLLLFIFSSVFLFSVNNAHAIAITYTDSWGNSGYNLDSANESGVEITFSITEFFLEDREINGQVMQTLHLSGVFLPNDAGAPDLPCSGRYIAIPQGASASVQIIALRTETFQDIDMAPAYRIPLETETGPLEYSKNLEIYSKDAFYPENPVIISEPMQIRGIDAVILGITPFQYNPITKELVVYRDLKVDITFNGGNGHFGEDRLRSRWWDPILNDVLLNYASLPKMNYNYPSKSRDGFEYLIITPDDPDFIAWADSIKVFRTLQGILTGVVTTTEVGGNTTTAIENYINNAYNTWDPAPVAVLLLGDYGTTGSTIVSPIWYGGYSPCASDNIYADIDGDDLPEIAFARITAQDEDDLSTMIGKFLNYERTPPTNPDFYNHPIAAGGWQSDRWFILCSDIIYGFWENALDKSPVREYAGYSGGAPSYWSTNSNTSLIVNYFGPDGLGYIPATPSHLTDWGGNAYRINTDINSGAFMIQHRDHGGETGWGDPSYHNSDLAGLNNNDLTFVFSVNCLTGKYNWSSECFAEAFHRHEKGALGIIAASEVSFSFVNDTYVWGMYDNMWPDFDPGYGGNDFDTNFILPCFANASGKYYLQVSSWPSNPGSKNTVYHLFHHHGDAFTTVYSEVPQDLTVVHNPVLLSGVDFFTVTANEDALISLTVDGEIIGTGEGTGTPINITIPPQLPGNNMIVTITKQNYYRYSASVEIIPPSGPYVVYDSHIINDILGNNNGESDFGEEILLGMTLKNVGIQNAYDVVATISTADDYITITDSTENFGTILASRAKTRIDAFDFNIADDIPDQHIVMFDLEIAGSAKDTWEASFAIVVNAPYLTIGDLMIDDSGGNNNGRLDPGETVHLIIPTTNDGHSDSPNATGNLSCSNEYITINTGTSDLGVIPVDSTESAMFNITVAYDTPIGITIPLDYNVIAGSYSASGSFYEPVGLSIEDFETGDFSSYDWVQGGNANWTVVTEDPYEGTYCAKSGTISHNQTTELSINVDVFSGTISFYRKVSSEAGYDYLRFYIDGAQQGQWAGNVSWGEESYTVTAGNHTFKWSYEKDVGVSSGSDCAWIDFITFPPILPPEPVFYLNPTSIDFGEVTVGDSSTAQFTIHNLGGDTLSGTIRTPNGYTVAEAGTQSGAKNQMPYSIPLGQSQTYDLTFKPTASQSYNGS</sequence>
<dbReference type="InterPro" id="IPR012600">
    <property type="entry name" value="Propeptide_C25"/>
</dbReference>
<keyword evidence="1 2" id="KW-0732">Signal</keyword>
<evidence type="ECO:0000259" key="3">
    <source>
        <dbReference type="Pfam" id="PF01364"/>
    </source>
</evidence>
<dbReference type="GO" id="GO:0004197">
    <property type="term" value="F:cysteine-type endopeptidase activity"/>
    <property type="evidence" value="ECO:0007669"/>
    <property type="project" value="InterPro"/>
</dbReference>
<feature type="non-terminal residue" evidence="5">
    <location>
        <position position="1176"/>
    </location>
</feature>
<comment type="caution">
    <text evidence="5">The sequence shown here is derived from an EMBL/GenBank/DDBJ whole genome shotgun (WGS) entry which is preliminary data.</text>
</comment>
<dbReference type="Proteomes" id="UP000271125">
    <property type="component" value="Unassembled WGS sequence"/>
</dbReference>
<dbReference type="InterPro" id="IPR001769">
    <property type="entry name" value="Gingipain"/>
</dbReference>
<dbReference type="SUPFAM" id="SSF52129">
    <property type="entry name" value="Caspase-like"/>
    <property type="match status" value="1"/>
</dbReference>
<dbReference type="AlphaFoldDB" id="A0A660SGL2"/>
<evidence type="ECO:0000313" key="5">
    <source>
        <dbReference type="EMBL" id="RKX69955.1"/>
    </source>
</evidence>
<dbReference type="InterPro" id="IPR029030">
    <property type="entry name" value="Caspase-like_dom_sf"/>
</dbReference>